<dbReference type="EMBL" id="CP032157">
    <property type="protein sequence ID" value="AXY73646.1"/>
    <property type="molecule type" value="Genomic_DNA"/>
</dbReference>
<name>A0A3B7MKT8_9BACT</name>
<dbReference type="KEGG" id="pseg:D3H65_06480"/>
<dbReference type="AlphaFoldDB" id="A0A3B7MKT8"/>
<dbReference type="OrthoDB" id="679547at2"/>
<keyword evidence="3" id="KW-1185">Reference proteome</keyword>
<protein>
    <recommendedName>
        <fullName evidence="4">TonB-dependent receptor plug domain-containing protein</fullName>
    </recommendedName>
</protein>
<evidence type="ECO:0000313" key="2">
    <source>
        <dbReference type="EMBL" id="AXY73646.1"/>
    </source>
</evidence>
<evidence type="ECO:0008006" key="4">
    <source>
        <dbReference type="Google" id="ProtNLM"/>
    </source>
</evidence>
<reference evidence="2 3" key="1">
    <citation type="submission" date="2018-09" db="EMBL/GenBank/DDBJ databases">
        <title>Genome sequencing of strain 6GH32-13.</title>
        <authorList>
            <person name="Weon H.-Y."/>
            <person name="Heo J."/>
            <person name="Kwon S.-W."/>
        </authorList>
    </citation>
    <scope>NUCLEOTIDE SEQUENCE [LARGE SCALE GENOMIC DNA]</scope>
    <source>
        <strain evidence="2 3">5GH32-13</strain>
    </source>
</reference>
<keyword evidence="1" id="KW-0732">Signal</keyword>
<dbReference type="RefSeq" id="WP_119049481.1">
    <property type="nucleotide sequence ID" value="NZ_CP032157.1"/>
</dbReference>
<feature type="signal peptide" evidence="1">
    <location>
        <begin position="1"/>
        <end position="20"/>
    </location>
</feature>
<evidence type="ECO:0000313" key="3">
    <source>
        <dbReference type="Proteomes" id="UP000263900"/>
    </source>
</evidence>
<accession>A0A3B7MKT8</accession>
<gene>
    <name evidence="2" type="ORF">D3H65_06480</name>
</gene>
<dbReference type="Proteomes" id="UP000263900">
    <property type="component" value="Chromosome"/>
</dbReference>
<evidence type="ECO:0000256" key="1">
    <source>
        <dbReference type="SAM" id="SignalP"/>
    </source>
</evidence>
<feature type="chain" id="PRO_5017683800" description="TonB-dependent receptor plug domain-containing protein" evidence="1">
    <location>
        <begin position="21"/>
        <end position="383"/>
    </location>
</feature>
<organism evidence="2 3">
    <name type="scientific">Paraflavitalea soli</name>
    <dbReference type="NCBI Taxonomy" id="2315862"/>
    <lineage>
        <taxon>Bacteria</taxon>
        <taxon>Pseudomonadati</taxon>
        <taxon>Bacteroidota</taxon>
        <taxon>Chitinophagia</taxon>
        <taxon>Chitinophagales</taxon>
        <taxon>Chitinophagaceae</taxon>
        <taxon>Paraflavitalea</taxon>
    </lineage>
</organism>
<sequence>MKSFLLLPFIALLLSVPAQAQRPTGRLAIKLNKNILKPGDSLLVTVDYEAGGGQQLNQSLATLELVIENEAGRRTRLRWPVIDGRASGTIFLPDSMTLGKYTLLAGLQQRFFEVIGQVKNASNLGSIQAMLLTKTGDWDEQKVTVAPDGTFAIRNWLFEDNALLAFNRTKDNNQPLDISISSQLDSTYDPLAVGGRTFYIGNPPAAVRPSLNKPVETPDALFADRGMMLPAVIVRRTARTRAQQFNEEYVSGLFRSGDERLIAVMDDPGAIGFTNVFSYLQGRVAGLQIAPTGAASWRGGPVIFFLDEVRMSAQQIANIPITDIAIVKAYPPPFLGAPGGGAGIAVYTRRGGEANNLPANRQVFKIRGYTPAAIALDMNKLRL</sequence>
<proteinExistence type="predicted"/>